<dbReference type="PANTHER" id="PTHR30632:SF17">
    <property type="entry name" value="MOLYBDATE-BINDING PROTEIN MODA"/>
    <property type="match status" value="1"/>
</dbReference>
<proteinExistence type="inferred from homology"/>
<evidence type="ECO:0000256" key="2">
    <source>
        <dbReference type="ARBA" id="ARBA00022505"/>
    </source>
</evidence>
<evidence type="ECO:0000313" key="8">
    <source>
        <dbReference type="EMBL" id="PTW44416.1"/>
    </source>
</evidence>
<keyword evidence="2 6" id="KW-0500">Molybdenum</keyword>
<dbReference type="InterPro" id="IPR005950">
    <property type="entry name" value="ModA"/>
</dbReference>
<dbReference type="EMBL" id="QAYE01000010">
    <property type="protein sequence ID" value="PTW44416.1"/>
    <property type="molecule type" value="Genomic_DNA"/>
</dbReference>
<dbReference type="Proteomes" id="UP000244013">
    <property type="component" value="Unassembled WGS sequence"/>
</dbReference>
<dbReference type="FunFam" id="3.40.190.10:FF:000035">
    <property type="entry name" value="Molybdate ABC transporter substrate-binding protein"/>
    <property type="match status" value="1"/>
</dbReference>
<feature type="signal peptide" evidence="7">
    <location>
        <begin position="1"/>
        <end position="21"/>
    </location>
</feature>
<dbReference type="Pfam" id="PF13531">
    <property type="entry name" value="SBP_bac_11"/>
    <property type="match status" value="1"/>
</dbReference>
<protein>
    <submittedName>
        <fullName evidence="8">Molybdate transport system substrate-binding protein</fullName>
    </submittedName>
</protein>
<organism evidence="8 9">
    <name type="scientific">Sphingomonas faeni</name>
    <dbReference type="NCBI Taxonomy" id="185950"/>
    <lineage>
        <taxon>Bacteria</taxon>
        <taxon>Pseudomonadati</taxon>
        <taxon>Pseudomonadota</taxon>
        <taxon>Alphaproteobacteria</taxon>
        <taxon>Sphingomonadales</taxon>
        <taxon>Sphingomonadaceae</taxon>
        <taxon>Sphingomonas</taxon>
    </lineage>
</organism>
<evidence type="ECO:0000256" key="3">
    <source>
        <dbReference type="ARBA" id="ARBA00022723"/>
    </source>
</evidence>
<dbReference type="GO" id="GO:0015689">
    <property type="term" value="P:molybdate ion transport"/>
    <property type="evidence" value="ECO:0007669"/>
    <property type="project" value="InterPro"/>
</dbReference>
<evidence type="ECO:0000256" key="7">
    <source>
        <dbReference type="SAM" id="SignalP"/>
    </source>
</evidence>
<reference evidence="8 9" key="1">
    <citation type="submission" date="2018-04" db="EMBL/GenBank/DDBJ databases">
        <title>Genomic Encyclopedia of Type Strains, Phase III (KMG-III): the genomes of soil and plant-associated and newly described type strains.</title>
        <authorList>
            <person name="Whitman W."/>
        </authorList>
    </citation>
    <scope>NUCLEOTIDE SEQUENCE [LARGE SCALE GENOMIC DNA]</scope>
    <source>
        <strain evidence="8 9">MA-olki</strain>
    </source>
</reference>
<keyword evidence="4 7" id="KW-0732">Signal</keyword>
<dbReference type="Gene3D" id="3.40.190.10">
    <property type="entry name" value="Periplasmic binding protein-like II"/>
    <property type="match status" value="2"/>
</dbReference>
<keyword evidence="3 6" id="KW-0479">Metal-binding</keyword>
<dbReference type="PIRSF" id="PIRSF004846">
    <property type="entry name" value="ModA"/>
    <property type="match status" value="1"/>
</dbReference>
<sequence length="252" mass="26232">MRYLTTALVMAASLGATGAHAQRRPPLVLAAASLQESLTAAADAWAKKGHVKPTISFAASSALARQVESGAPADLFVSADEDWMNALAAKNLIVASTRVTFLGNRLVVAAPAGSKVRIPVRPPAALVRVLTAGPLAMADTAVPAGKYGQASLEKLGVWAQVSPKVVRAENVRATLALVERGAAPLAIVYATDAKASAKVRIAGVFPEATHPAITYPIARLKTSTNPEAEGFRRFLVSPAGKAIFVRYGFSAR</sequence>
<feature type="chain" id="PRO_5015462852" evidence="7">
    <location>
        <begin position="22"/>
        <end position="252"/>
    </location>
</feature>
<comment type="similarity">
    <text evidence="1">Belongs to the bacterial solute-binding protein ModA family.</text>
</comment>
<dbReference type="GO" id="GO:1901359">
    <property type="term" value="F:tungstate binding"/>
    <property type="evidence" value="ECO:0007669"/>
    <property type="project" value="UniProtKB-ARBA"/>
</dbReference>
<feature type="binding site" evidence="6">
    <location>
        <position position="144"/>
    </location>
    <ligand>
        <name>molybdate</name>
        <dbReference type="ChEBI" id="CHEBI:36264"/>
    </ligand>
</feature>
<accession>A0A2T5TYS2</accession>
<dbReference type="OrthoDB" id="9785015at2"/>
<feature type="binding site" evidence="6">
    <location>
        <position position="60"/>
    </location>
    <ligand>
        <name>molybdate</name>
        <dbReference type="ChEBI" id="CHEBI:36264"/>
    </ligand>
</feature>
<evidence type="ECO:0000256" key="5">
    <source>
        <dbReference type="ARBA" id="ARBA00062515"/>
    </source>
</evidence>
<dbReference type="GO" id="GO:0030973">
    <property type="term" value="F:molybdate ion binding"/>
    <property type="evidence" value="ECO:0007669"/>
    <property type="project" value="TreeGrafter"/>
</dbReference>
<dbReference type="GeneID" id="91007510"/>
<name>A0A2T5TYS2_9SPHN</name>
<evidence type="ECO:0000313" key="9">
    <source>
        <dbReference type="Proteomes" id="UP000244013"/>
    </source>
</evidence>
<dbReference type="SUPFAM" id="SSF53850">
    <property type="entry name" value="Periplasmic binding protein-like II"/>
    <property type="match status" value="1"/>
</dbReference>
<feature type="binding site" evidence="6">
    <location>
        <position position="189"/>
    </location>
    <ligand>
        <name>molybdate</name>
        <dbReference type="ChEBI" id="CHEBI:36264"/>
    </ligand>
</feature>
<dbReference type="InterPro" id="IPR050682">
    <property type="entry name" value="ModA/WtpA"/>
</dbReference>
<evidence type="ECO:0000256" key="4">
    <source>
        <dbReference type="ARBA" id="ARBA00022729"/>
    </source>
</evidence>
<evidence type="ECO:0000256" key="1">
    <source>
        <dbReference type="ARBA" id="ARBA00009175"/>
    </source>
</evidence>
<dbReference type="NCBIfam" id="TIGR01256">
    <property type="entry name" value="modA"/>
    <property type="match status" value="1"/>
</dbReference>
<dbReference type="PANTHER" id="PTHR30632">
    <property type="entry name" value="MOLYBDATE-BINDING PERIPLASMIC PROTEIN"/>
    <property type="match status" value="1"/>
</dbReference>
<feature type="binding site" evidence="6">
    <location>
        <position position="171"/>
    </location>
    <ligand>
        <name>molybdate</name>
        <dbReference type="ChEBI" id="CHEBI:36264"/>
    </ligand>
</feature>
<gene>
    <name evidence="8" type="ORF">C8J25_11097</name>
</gene>
<dbReference type="GO" id="GO:0046872">
    <property type="term" value="F:metal ion binding"/>
    <property type="evidence" value="ECO:0007669"/>
    <property type="project" value="UniProtKB-KW"/>
</dbReference>
<comment type="caution">
    <text evidence="8">The sequence shown here is derived from an EMBL/GenBank/DDBJ whole genome shotgun (WGS) entry which is preliminary data.</text>
</comment>
<comment type="subunit">
    <text evidence="5">The complex is composed of two ATP-binding proteins (ModC), two transmembrane proteins (ModB) and a solute-binding protein (ModA).</text>
</comment>
<dbReference type="GO" id="GO:0030288">
    <property type="term" value="C:outer membrane-bounded periplasmic space"/>
    <property type="evidence" value="ECO:0007669"/>
    <property type="project" value="TreeGrafter"/>
</dbReference>
<evidence type="ECO:0000256" key="6">
    <source>
        <dbReference type="PIRSR" id="PIRSR004846-1"/>
    </source>
</evidence>
<dbReference type="RefSeq" id="WP_107955650.1">
    <property type="nucleotide sequence ID" value="NZ_QAYE01000010.1"/>
</dbReference>
<feature type="binding site" evidence="6">
    <location>
        <position position="33"/>
    </location>
    <ligand>
        <name>molybdate</name>
        <dbReference type="ChEBI" id="CHEBI:36264"/>
    </ligand>
</feature>
<dbReference type="AlphaFoldDB" id="A0A2T5TYS2"/>